<dbReference type="Pfam" id="PF13396">
    <property type="entry name" value="PLDc_N"/>
    <property type="match status" value="1"/>
</dbReference>
<feature type="compositionally biased region" description="Basic and acidic residues" evidence="6">
    <location>
        <begin position="101"/>
        <end position="115"/>
    </location>
</feature>
<proteinExistence type="predicted"/>
<comment type="subcellular location">
    <subcellularLocation>
        <location evidence="1">Cell membrane</location>
        <topology evidence="1">Multi-pass membrane protein</topology>
    </subcellularLocation>
</comment>
<feature type="region of interest" description="Disordered" evidence="6">
    <location>
        <begin position="75"/>
        <end position="115"/>
    </location>
</feature>
<keyword evidence="3 7" id="KW-0812">Transmembrane</keyword>
<organism evidence="9 10">
    <name type="scientific">Allonocardiopsis opalescens</name>
    <dbReference type="NCBI Taxonomy" id="1144618"/>
    <lineage>
        <taxon>Bacteria</taxon>
        <taxon>Bacillati</taxon>
        <taxon>Actinomycetota</taxon>
        <taxon>Actinomycetes</taxon>
        <taxon>Streptosporangiales</taxon>
        <taxon>Allonocardiopsis</taxon>
    </lineage>
</organism>
<evidence type="ECO:0000256" key="3">
    <source>
        <dbReference type="ARBA" id="ARBA00022692"/>
    </source>
</evidence>
<evidence type="ECO:0000259" key="8">
    <source>
        <dbReference type="Pfam" id="PF13396"/>
    </source>
</evidence>
<evidence type="ECO:0000256" key="4">
    <source>
        <dbReference type="ARBA" id="ARBA00022989"/>
    </source>
</evidence>
<evidence type="ECO:0000256" key="6">
    <source>
        <dbReference type="SAM" id="MobiDB-lite"/>
    </source>
</evidence>
<gene>
    <name evidence="9" type="ORF">CLV72_103512</name>
</gene>
<keyword evidence="2" id="KW-1003">Cell membrane</keyword>
<dbReference type="EMBL" id="PVZC01000003">
    <property type="protein sequence ID" value="PRX99905.1"/>
    <property type="molecule type" value="Genomic_DNA"/>
</dbReference>
<evidence type="ECO:0000313" key="10">
    <source>
        <dbReference type="Proteomes" id="UP000237846"/>
    </source>
</evidence>
<evidence type="ECO:0000256" key="1">
    <source>
        <dbReference type="ARBA" id="ARBA00004651"/>
    </source>
</evidence>
<reference evidence="9 10" key="1">
    <citation type="submission" date="2018-03" db="EMBL/GenBank/DDBJ databases">
        <title>Genomic Encyclopedia of Archaeal and Bacterial Type Strains, Phase II (KMG-II): from individual species to whole genera.</title>
        <authorList>
            <person name="Goeker M."/>
        </authorList>
    </citation>
    <scope>NUCLEOTIDE SEQUENCE [LARGE SCALE GENOMIC DNA]</scope>
    <source>
        <strain evidence="9 10">DSM 45601</strain>
    </source>
</reference>
<keyword evidence="10" id="KW-1185">Reference proteome</keyword>
<evidence type="ECO:0000256" key="2">
    <source>
        <dbReference type="ARBA" id="ARBA00022475"/>
    </source>
</evidence>
<keyword evidence="5 7" id="KW-0472">Membrane</keyword>
<accession>A0A2T0Q7U9</accession>
<feature type="domain" description="Cardiolipin synthase N-terminal" evidence="8">
    <location>
        <begin position="14"/>
        <end position="59"/>
    </location>
</feature>
<protein>
    <submittedName>
        <fullName evidence="9">Phospholipase D-like protein</fullName>
    </submittedName>
</protein>
<keyword evidence="4 7" id="KW-1133">Transmembrane helix</keyword>
<name>A0A2T0Q7U9_9ACTN</name>
<comment type="caution">
    <text evidence="9">The sequence shown here is derived from an EMBL/GenBank/DDBJ whole genome shotgun (WGS) entry which is preliminary data.</text>
</comment>
<dbReference type="OrthoDB" id="3298527at2"/>
<dbReference type="Proteomes" id="UP000237846">
    <property type="component" value="Unassembled WGS sequence"/>
</dbReference>
<dbReference type="RefSeq" id="WP_106244940.1">
    <property type="nucleotide sequence ID" value="NZ_PVZC01000003.1"/>
</dbReference>
<dbReference type="GO" id="GO:0005886">
    <property type="term" value="C:plasma membrane"/>
    <property type="evidence" value="ECO:0007669"/>
    <property type="project" value="UniProtKB-SubCell"/>
</dbReference>
<dbReference type="AlphaFoldDB" id="A0A2T0Q7U9"/>
<feature type="transmembrane region" description="Helical" evidence="7">
    <location>
        <begin position="38"/>
        <end position="57"/>
    </location>
</feature>
<evidence type="ECO:0000256" key="5">
    <source>
        <dbReference type="ARBA" id="ARBA00023136"/>
    </source>
</evidence>
<evidence type="ECO:0000313" key="9">
    <source>
        <dbReference type="EMBL" id="PRX99905.1"/>
    </source>
</evidence>
<evidence type="ECO:0000256" key="7">
    <source>
        <dbReference type="SAM" id="Phobius"/>
    </source>
</evidence>
<sequence length="115" mass="12262">MVVFSVLLTLVSIVVWVYAFFDAVTARAEEVRHLPKLVWLAVILLGFVVGALLWLLLGRPSPLIDLGGAPPSARGGLLTGGRPAHGASGGAAPLGPDDDPEFLRRLDERRADPEE</sequence>
<dbReference type="InterPro" id="IPR027379">
    <property type="entry name" value="CLS_N"/>
</dbReference>